<organism evidence="1 2">
    <name type="scientific">Dyadobacter helix</name>
    <dbReference type="NCBI Taxonomy" id="2822344"/>
    <lineage>
        <taxon>Bacteria</taxon>
        <taxon>Pseudomonadati</taxon>
        <taxon>Bacteroidota</taxon>
        <taxon>Cytophagia</taxon>
        <taxon>Cytophagales</taxon>
        <taxon>Spirosomataceae</taxon>
        <taxon>Dyadobacter</taxon>
    </lineage>
</organism>
<gene>
    <name evidence="1" type="ORF">DYBT9275_03886</name>
</gene>
<comment type="caution">
    <text evidence="1">The sequence shown here is derived from an EMBL/GenBank/DDBJ whole genome shotgun (WGS) entry which is preliminary data.</text>
</comment>
<dbReference type="Pfam" id="PF19630">
    <property type="entry name" value="DUF6134"/>
    <property type="match status" value="1"/>
</dbReference>
<sequence length="197" mass="22385">MYKYLLFAALTIGVLEKASGQNQTQQYDVFHNDRCVGKMLVTKISDGRKCIFKLTFNAVLSLLIKNVVIEGMEEASFENGVLVYSKVMRKVNGNVKTDKHTKKANNAYVAYEGDTKTVIPLSEIRSNFFTLLFAEPVNEPTIYSDYVQKELTLVKTATHIYQVTTKNGHFNRYSYVNGACSMIEVSTLMLTLMLRRH</sequence>
<accession>A0A916JFQ1</accession>
<evidence type="ECO:0000313" key="1">
    <source>
        <dbReference type="EMBL" id="CAG5006738.1"/>
    </source>
</evidence>
<name>A0A916JFQ1_9BACT</name>
<keyword evidence="2" id="KW-1185">Reference proteome</keyword>
<dbReference type="AlphaFoldDB" id="A0A916JFQ1"/>
<evidence type="ECO:0000313" key="2">
    <source>
        <dbReference type="Proteomes" id="UP000680038"/>
    </source>
</evidence>
<dbReference type="EMBL" id="CAJRAF010000002">
    <property type="protein sequence ID" value="CAG5006738.1"/>
    <property type="molecule type" value="Genomic_DNA"/>
</dbReference>
<proteinExistence type="predicted"/>
<dbReference type="InterPro" id="IPR045767">
    <property type="entry name" value="DUF6134"/>
</dbReference>
<reference evidence="1" key="1">
    <citation type="submission" date="2021-04" db="EMBL/GenBank/DDBJ databases">
        <authorList>
            <person name="Rodrigo-Torres L."/>
            <person name="Arahal R. D."/>
            <person name="Lucena T."/>
        </authorList>
    </citation>
    <scope>NUCLEOTIDE SEQUENCE</scope>
    <source>
        <strain evidence="1">CECT 9275</strain>
    </source>
</reference>
<dbReference type="Proteomes" id="UP000680038">
    <property type="component" value="Unassembled WGS sequence"/>
</dbReference>
<protein>
    <submittedName>
        <fullName evidence="1">Uncharacterized protein</fullName>
    </submittedName>
</protein>